<dbReference type="AlphaFoldDB" id="A0A1G6ZR15"/>
<keyword evidence="1" id="KW-1133">Transmembrane helix</keyword>
<protein>
    <submittedName>
        <fullName evidence="2">Uncharacterized protein</fullName>
    </submittedName>
</protein>
<name>A0A1G6ZR15_9FLAO</name>
<dbReference type="EMBL" id="FNAS01000002">
    <property type="protein sequence ID" value="SDE04813.1"/>
    <property type="molecule type" value="Genomic_DNA"/>
</dbReference>
<keyword evidence="1" id="KW-0812">Transmembrane</keyword>
<accession>A0A1G6ZR15</accession>
<evidence type="ECO:0000313" key="3">
    <source>
        <dbReference type="Proteomes" id="UP000198517"/>
    </source>
</evidence>
<proteinExistence type="predicted"/>
<evidence type="ECO:0000313" key="2">
    <source>
        <dbReference type="EMBL" id="SDE04813.1"/>
    </source>
</evidence>
<dbReference type="RefSeq" id="WP_176763219.1">
    <property type="nucleotide sequence ID" value="NZ_FNAS01000002.1"/>
</dbReference>
<feature type="transmembrane region" description="Helical" evidence="1">
    <location>
        <begin position="6"/>
        <end position="24"/>
    </location>
</feature>
<dbReference type="Proteomes" id="UP000198517">
    <property type="component" value="Unassembled WGS sequence"/>
</dbReference>
<reference evidence="2 3" key="1">
    <citation type="submission" date="2016-10" db="EMBL/GenBank/DDBJ databases">
        <authorList>
            <person name="de Groot N.N."/>
        </authorList>
    </citation>
    <scope>NUCLEOTIDE SEQUENCE [LARGE SCALE GENOMIC DNA]</scope>
    <source>
        <strain evidence="2 3">DSM 24015</strain>
    </source>
</reference>
<organism evidence="2 3">
    <name type="scientific">Riemerella columbipharyngis</name>
    <dbReference type="NCBI Taxonomy" id="1071918"/>
    <lineage>
        <taxon>Bacteria</taxon>
        <taxon>Pseudomonadati</taxon>
        <taxon>Bacteroidota</taxon>
        <taxon>Flavobacteriia</taxon>
        <taxon>Flavobacteriales</taxon>
        <taxon>Weeksellaceae</taxon>
        <taxon>Riemerella</taxon>
    </lineage>
</organism>
<evidence type="ECO:0000256" key="1">
    <source>
        <dbReference type="SAM" id="Phobius"/>
    </source>
</evidence>
<keyword evidence="1" id="KW-0472">Membrane</keyword>
<keyword evidence="3" id="KW-1185">Reference proteome</keyword>
<sequence length="57" mass="6398">MTKTSSVILAASLGFLGVVVLIKLRKQIQSKKSTSDFEHLFLEEESEYNDIELNALL</sequence>
<gene>
    <name evidence="2" type="ORF">SAMN05421544_102170</name>
</gene>
<dbReference type="STRING" id="1071918.SAMN05421544_102170"/>